<keyword evidence="3" id="KW-1185">Reference proteome</keyword>
<dbReference type="PANTHER" id="PTHR21666">
    <property type="entry name" value="PEPTIDASE-RELATED"/>
    <property type="match status" value="1"/>
</dbReference>
<dbReference type="GO" id="GO:0016787">
    <property type="term" value="F:hydrolase activity"/>
    <property type="evidence" value="ECO:0007669"/>
    <property type="project" value="UniProtKB-KW"/>
</dbReference>
<dbReference type="Gene3D" id="2.70.70.10">
    <property type="entry name" value="Glucose Permease (Domain IIA)"/>
    <property type="match status" value="1"/>
</dbReference>
<dbReference type="CDD" id="cd12797">
    <property type="entry name" value="M23_peptidase"/>
    <property type="match status" value="1"/>
</dbReference>
<sequence>MAARSSLIFLTAAAGMLGTALWQDRPPVVPPIEALTGFQDADAPLMLPADGQPRYRLHGFSAWQLAEIPAATRFESPLGSEHGALTYNAQQFWEMNADRGGHHTGDDLNGIGGRNTDLGDPVFATADGLVAFAGEPSPGWGKTIIVAHRDREGRVLESMYAHLDRIDVSAGGLVARGARIGTVGTANGYYPAHLHFEMRRGDGIDVGSGYGMFPLNRLDPVKTITELAGNAPDDLAPSPLATALK</sequence>
<dbReference type="EC" id="3.4.-.-" evidence="2"/>
<comment type="caution">
    <text evidence="2">The sequence shown here is derived from an EMBL/GenBank/DDBJ whole genome shotgun (WGS) entry which is preliminary data.</text>
</comment>
<gene>
    <name evidence="2" type="ORF">WKV53_24245</name>
</gene>
<name>A0ABU9B1J4_9BACT</name>
<dbReference type="PANTHER" id="PTHR21666:SF270">
    <property type="entry name" value="MUREIN HYDROLASE ACTIVATOR ENVC"/>
    <property type="match status" value="1"/>
</dbReference>
<dbReference type="EMBL" id="JBBUKT010000012">
    <property type="protein sequence ID" value="MEK7953648.1"/>
    <property type="molecule type" value="Genomic_DNA"/>
</dbReference>
<protein>
    <submittedName>
        <fullName evidence="2">M23 family metallopeptidase</fullName>
        <ecNumber evidence="2">3.4.-.-</ecNumber>
    </submittedName>
</protein>
<keyword evidence="2" id="KW-0378">Hydrolase</keyword>
<organism evidence="2 3">
    <name type="scientific">Luteolibacter soli</name>
    <dbReference type="NCBI Taxonomy" id="3135280"/>
    <lineage>
        <taxon>Bacteria</taxon>
        <taxon>Pseudomonadati</taxon>
        <taxon>Verrucomicrobiota</taxon>
        <taxon>Verrucomicrobiia</taxon>
        <taxon>Verrucomicrobiales</taxon>
        <taxon>Verrucomicrobiaceae</taxon>
        <taxon>Luteolibacter</taxon>
    </lineage>
</organism>
<dbReference type="InterPro" id="IPR050570">
    <property type="entry name" value="Cell_wall_metabolism_enzyme"/>
</dbReference>
<dbReference type="Proteomes" id="UP001371305">
    <property type="component" value="Unassembled WGS sequence"/>
</dbReference>
<dbReference type="InterPro" id="IPR011055">
    <property type="entry name" value="Dup_hybrid_motif"/>
</dbReference>
<accession>A0ABU9B1J4</accession>
<dbReference type="InterPro" id="IPR016047">
    <property type="entry name" value="M23ase_b-sheet_dom"/>
</dbReference>
<feature type="domain" description="M23ase beta-sheet core" evidence="1">
    <location>
        <begin position="117"/>
        <end position="201"/>
    </location>
</feature>
<evidence type="ECO:0000313" key="2">
    <source>
        <dbReference type="EMBL" id="MEK7953648.1"/>
    </source>
</evidence>
<dbReference type="Pfam" id="PF01551">
    <property type="entry name" value="Peptidase_M23"/>
    <property type="match status" value="1"/>
</dbReference>
<proteinExistence type="predicted"/>
<evidence type="ECO:0000313" key="3">
    <source>
        <dbReference type="Proteomes" id="UP001371305"/>
    </source>
</evidence>
<evidence type="ECO:0000259" key="1">
    <source>
        <dbReference type="Pfam" id="PF01551"/>
    </source>
</evidence>
<dbReference type="RefSeq" id="WP_341407413.1">
    <property type="nucleotide sequence ID" value="NZ_JBBUKT010000012.1"/>
</dbReference>
<reference evidence="2 3" key="1">
    <citation type="submission" date="2024-04" db="EMBL/GenBank/DDBJ databases">
        <title>Luteolibacter sp. isolated from soil.</title>
        <authorList>
            <person name="An J."/>
        </authorList>
    </citation>
    <scope>NUCLEOTIDE SEQUENCE [LARGE SCALE GENOMIC DNA]</scope>
    <source>
        <strain evidence="2 3">Y139</strain>
    </source>
</reference>
<dbReference type="SUPFAM" id="SSF51261">
    <property type="entry name" value="Duplicated hybrid motif"/>
    <property type="match status" value="1"/>
</dbReference>